<gene>
    <name evidence="9" type="ORF">AB3X52_00790</name>
</gene>
<evidence type="ECO:0000313" key="10">
    <source>
        <dbReference type="Proteomes" id="UP001556631"/>
    </source>
</evidence>
<feature type="transmembrane region" description="Helical" evidence="7">
    <location>
        <begin position="32"/>
        <end position="52"/>
    </location>
</feature>
<dbReference type="PANTHER" id="PTHR30151:SF0">
    <property type="entry name" value="ABC TRANSPORTER PERMEASE PROTEIN MJ0413-RELATED"/>
    <property type="match status" value="1"/>
</dbReference>
<feature type="transmembrane region" description="Helical" evidence="7">
    <location>
        <begin position="126"/>
        <end position="148"/>
    </location>
</feature>
<comment type="subcellular location">
    <subcellularLocation>
        <location evidence="1 7">Cell membrane</location>
        <topology evidence="1 7">Multi-pass membrane protein</topology>
    </subcellularLocation>
</comment>
<dbReference type="RefSeq" id="WP_367990794.1">
    <property type="nucleotide sequence ID" value="NZ_JBFPJR010000001.1"/>
</dbReference>
<sequence length="287" mass="31185">MAIDIRPTVPTAPVPTRTAEKRFEWRSSLPEIIGIPAVVILVIAAWAAYVALFDVRSVILPTPKAVWEALVDGLSTSPTNPAGYLYHARVTLVEILAGFGLGAAVGLVLALVFSQIRLLERIVHPIVVAFQSVPKIAVAPLFIIWFGFGSESKIMLVSLVTFFPVLVAGLAGFKSVEPERLDVMRSLGSSPWQRFSKLVLPNSLPYLFTGLEISLVQAMTATIVAEFLSGTAGLGVLIVQMQQVLDTASIFAVMVLLGVMGWVLVLVLVTLRKRLVFWSAESRRRGH</sequence>
<feature type="transmembrane region" description="Helical" evidence="7">
    <location>
        <begin position="95"/>
        <end position="114"/>
    </location>
</feature>
<feature type="transmembrane region" description="Helical" evidence="7">
    <location>
        <begin position="154"/>
        <end position="176"/>
    </location>
</feature>
<dbReference type="Gene3D" id="1.10.3720.10">
    <property type="entry name" value="MetI-like"/>
    <property type="match status" value="1"/>
</dbReference>
<evidence type="ECO:0000256" key="5">
    <source>
        <dbReference type="ARBA" id="ARBA00022989"/>
    </source>
</evidence>
<keyword evidence="6 7" id="KW-0472">Membrane</keyword>
<keyword evidence="5 7" id="KW-1133">Transmembrane helix</keyword>
<dbReference type="CDD" id="cd06261">
    <property type="entry name" value="TM_PBP2"/>
    <property type="match status" value="1"/>
</dbReference>
<dbReference type="EMBL" id="JBFPJR010000001">
    <property type="protein sequence ID" value="MEX0426138.1"/>
    <property type="molecule type" value="Genomic_DNA"/>
</dbReference>
<dbReference type="Proteomes" id="UP001556631">
    <property type="component" value="Unassembled WGS sequence"/>
</dbReference>
<keyword evidence="10" id="KW-1185">Reference proteome</keyword>
<keyword evidence="4 7" id="KW-0812">Transmembrane</keyword>
<evidence type="ECO:0000256" key="1">
    <source>
        <dbReference type="ARBA" id="ARBA00004651"/>
    </source>
</evidence>
<reference evidence="9 10" key="1">
    <citation type="submission" date="2024-07" db="EMBL/GenBank/DDBJ databases">
        <authorList>
            <person name="Lee S."/>
            <person name="Kang M."/>
        </authorList>
    </citation>
    <scope>NUCLEOTIDE SEQUENCE [LARGE SCALE GENOMIC DNA]</scope>
    <source>
        <strain evidence="9 10">DS6</strain>
    </source>
</reference>
<protein>
    <submittedName>
        <fullName evidence="9">ABC transporter permease</fullName>
    </submittedName>
</protein>
<organism evidence="9 10">
    <name type="scientific">Nocardioides eburneus</name>
    <dbReference type="NCBI Taxonomy" id="3231482"/>
    <lineage>
        <taxon>Bacteria</taxon>
        <taxon>Bacillati</taxon>
        <taxon>Actinomycetota</taxon>
        <taxon>Actinomycetes</taxon>
        <taxon>Propionibacteriales</taxon>
        <taxon>Nocardioidaceae</taxon>
        <taxon>Nocardioides</taxon>
    </lineage>
</organism>
<evidence type="ECO:0000256" key="2">
    <source>
        <dbReference type="ARBA" id="ARBA00022448"/>
    </source>
</evidence>
<comment type="similarity">
    <text evidence="7">Belongs to the binding-protein-dependent transport system permease family.</text>
</comment>
<evidence type="ECO:0000256" key="6">
    <source>
        <dbReference type="ARBA" id="ARBA00023136"/>
    </source>
</evidence>
<evidence type="ECO:0000256" key="4">
    <source>
        <dbReference type="ARBA" id="ARBA00022692"/>
    </source>
</evidence>
<keyword evidence="3" id="KW-1003">Cell membrane</keyword>
<keyword evidence="2 7" id="KW-0813">Transport</keyword>
<feature type="domain" description="ABC transmembrane type-1" evidence="8">
    <location>
        <begin position="88"/>
        <end position="272"/>
    </location>
</feature>
<evidence type="ECO:0000259" key="8">
    <source>
        <dbReference type="PROSITE" id="PS50928"/>
    </source>
</evidence>
<comment type="caution">
    <text evidence="9">The sequence shown here is derived from an EMBL/GenBank/DDBJ whole genome shotgun (WGS) entry which is preliminary data.</text>
</comment>
<proteinExistence type="inferred from homology"/>
<dbReference type="SUPFAM" id="SSF161098">
    <property type="entry name" value="MetI-like"/>
    <property type="match status" value="1"/>
</dbReference>
<name>A0ABV3SVP8_9ACTN</name>
<dbReference type="PANTHER" id="PTHR30151">
    <property type="entry name" value="ALKANE SULFONATE ABC TRANSPORTER-RELATED, MEMBRANE SUBUNIT"/>
    <property type="match status" value="1"/>
</dbReference>
<dbReference type="PROSITE" id="PS50928">
    <property type="entry name" value="ABC_TM1"/>
    <property type="match status" value="1"/>
</dbReference>
<feature type="transmembrane region" description="Helical" evidence="7">
    <location>
        <begin position="248"/>
        <end position="271"/>
    </location>
</feature>
<evidence type="ECO:0000256" key="3">
    <source>
        <dbReference type="ARBA" id="ARBA00022475"/>
    </source>
</evidence>
<dbReference type="InterPro" id="IPR000515">
    <property type="entry name" value="MetI-like"/>
</dbReference>
<dbReference type="InterPro" id="IPR035906">
    <property type="entry name" value="MetI-like_sf"/>
</dbReference>
<evidence type="ECO:0000256" key="7">
    <source>
        <dbReference type="RuleBase" id="RU363032"/>
    </source>
</evidence>
<dbReference type="Pfam" id="PF00528">
    <property type="entry name" value="BPD_transp_1"/>
    <property type="match status" value="1"/>
</dbReference>
<accession>A0ABV3SVP8</accession>
<evidence type="ECO:0000313" key="9">
    <source>
        <dbReference type="EMBL" id="MEX0426138.1"/>
    </source>
</evidence>